<sequence length="93" mass="10147">MSPFQNGHSGSDNTNPICGYSTNPTQFARIGLPILPVTEWIEDVADLLVGRVSIEAAVKISLLQPSPHLRVALSQPSRHHRLLSHGGLFNRNP</sequence>
<keyword evidence="2" id="KW-1185">Reference proteome</keyword>
<accession>A0ABU6ZNN9</accession>
<evidence type="ECO:0000313" key="1">
    <source>
        <dbReference type="EMBL" id="MED6223624.1"/>
    </source>
</evidence>
<evidence type="ECO:0000313" key="2">
    <source>
        <dbReference type="Proteomes" id="UP001341840"/>
    </source>
</evidence>
<proteinExistence type="predicted"/>
<comment type="caution">
    <text evidence="1">The sequence shown here is derived from an EMBL/GenBank/DDBJ whole genome shotgun (WGS) entry which is preliminary data.</text>
</comment>
<name>A0ABU6ZNN9_9FABA</name>
<dbReference type="EMBL" id="JASCZI010272838">
    <property type="protein sequence ID" value="MED6223624.1"/>
    <property type="molecule type" value="Genomic_DNA"/>
</dbReference>
<protein>
    <submittedName>
        <fullName evidence="1">Uncharacterized protein</fullName>
    </submittedName>
</protein>
<reference evidence="1 2" key="1">
    <citation type="journal article" date="2023" name="Plants (Basel)">
        <title>Bridging the Gap: Combining Genomics and Transcriptomics Approaches to Understand Stylosanthes scabra, an Orphan Legume from the Brazilian Caatinga.</title>
        <authorList>
            <person name="Ferreira-Neto J.R.C."/>
            <person name="da Silva M.D."/>
            <person name="Binneck E."/>
            <person name="de Melo N.F."/>
            <person name="da Silva R.H."/>
            <person name="de Melo A.L.T.M."/>
            <person name="Pandolfi V."/>
            <person name="Bustamante F.O."/>
            <person name="Brasileiro-Vidal A.C."/>
            <person name="Benko-Iseppon A.M."/>
        </authorList>
    </citation>
    <scope>NUCLEOTIDE SEQUENCE [LARGE SCALE GENOMIC DNA]</scope>
    <source>
        <tissue evidence="1">Leaves</tissue>
    </source>
</reference>
<organism evidence="1 2">
    <name type="scientific">Stylosanthes scabra</name>
    <dbReference type="NCBI Taxonomy" id="79078"/>
    <lineage>
        <taxon>Eukaryota</taxon>
        <taxon>Viridiplantae</taxon>
        <taxon>Streptophyta</taxon>
        <taxon>Embryophyta</taxon>
        <taxon>Tracheophyta</taxon>
        <taxon>Spermatophyta</taxon>
        <taxon>Magnoliopsida</taxon>
        <taxon>eudicotyledons</taxon>
        <taxon>Gunneridae</taxon>
        <taxon>Pentapetalae</taxon>
        <taxon>rosids</taxon>
        <taxon>fabids</taxon>
        <taxon>Fabales</taxon>
        <taxon>Fabaceae</taxon>
        <taxon>Papilionoideae</taxon>
        <taxon>50 kb inversion clade</taxon>
        <taxon>dalbergioids sensu lato</taxon>
        <taxon>Dalbergieae</taxon>
        <taxon>Pterocarpus clade</taxon>
        <taxon>Stylosanthes</taxon>
    </lineage>
</organism>
<gene>
    <name evidence="1" type="ORF">PIB30_075840</name>
</gene>
<dbReference type="Proteomes" id="UP001341840">
    <property type="component" value="Unassembled WGS sequence"/>
</dbReference>